<reference evidence="2" key="1">
    <citation type="submission" date="2008-02" db="EMBL/GenBank/DDBJ databases">
        <authorList>
            <consortium name="The Broad Institute Genome Sequencing Platform"/>
            <person name="Fischbach M."/>
            <person name="Ward D."/>
            <person name="Young S."/>
            <person name="Jaffe D."/>
            <person name="Gnerre S."/>
            <person name="Berlin A."/>
            <person name="Heiman D."/>
            <person name="Hepburn T."/>
            <person name="Sykes S."/>
            <person name="Alvarado L."/>
            <person name="Kodira C.D."/>
            <person name="Straight P."/>
            <person name="Clardy J."/>
            <person name="Hung D."/>
            <person name="Kolter R."/>
            <person name="Mekalanos J."/>
            <person name="Walker S."/>
            <person name="Walsh C.T."/>
            <person name="Lander E."/>
            <person name="Galagan J."/>
            <person name="Nusbaum C."/>
            <person name="Birren B."/>
        </authorList>
    </citation>
    <scope>NUCLEOTIDE SEQUENCE [LARGE SCALE GENOMIC DNA]</scope>
    <source>
        <strain evidence="2">ATCC 25486 / DSM 40338 / CBS 914.69 / JCM 4507 / NBRC 13074 / NRRL 2958 / 5647</strain>
    </source>
</reference>
<name>B5H554_STRE2</name>
<evidence type="ECO:0000313" key="2">
    <source>
        <dbReference type="Proteomes" id="UP000002805"/>
    </source>
</evidence>
<organism evidence="1 2">
    <name type="scientific">Streptomyces pristinaespiralis (strain ATCC 25486 / DSM 40338 / CBS 914.69 / JCM 4507 / KCC S-0507 / NBRC 13074 / NRRL 2958 / 5647)</name>
    <dbReference type="NCBI Taxonomy" id="457429"/>
    <lineage>
        <taxon>Bacteria</taxon>
        <taxon>Bacillati</taxon>
        <taxon>Actinomycetota</taxon>
        <taxon>Actinomycetes</taxon>
        <taxon>Kitasatosporales</taxon>
        <taxon>Streptomycetaceae</taxon>
        <taxon>Streptomyces</taxon>
    </lineage>
</organism>
<dbReference type="HOGENOM" id="CLU_116309_1_0_11"/>
<evidence type="ECO:0000313" key="1">
    <source>
        <dbReference type="EMBL" id="EDY61965.1"/>
    </source>
</evidence>
<dbReference type="Gene3D" id="3.40.1760.10">
    <property type="entry name" value="YfbM-like super family"/>
    <property type="match status" value="1"/>
</dbReference>
<dbReference type="eggNOG" id="ENOG502ZVXS">
    <property type="taxonomic scope" value="Bacteria"/>
</dbReference>
<reference evidence="2" key="2">
    <citation type="submission" date="2009-10" db="EMBL/GenBank/DDBJ databases">
        <title>The genome sequence of Streptomyces pristinaespiralis strain ATCC 25486.</title>
        <authorList>
            <consortium name="The Broad Institute Genome Sequencing Platform"/>
            <consortium name="Broad Institute Microbial Sequencing Center"/>
            <person name="Fischbach M."/>
            <person name="Godfrey P."/>
            <person name="Ward D."/>
            <person name="Young S."/>
            <person name="Zeng Q."/>
            <person name="Koehrsen M."/>
            <person name="Alvarado L."/>
            <person name="Berlin A.M."/>
            <person name="Bochicchio J."/>
            <person name="Borenstein D."/>
            <person name="Chapman S.B."/>
            <person name="Chen Z."/>
            <person name="Engels R."/>
            <person name="Freedman E."/>
            <person name="Gellesch M."/>
            <person name="Goldberg J."/>
            <person name="Griggs A."/>
            <person name="Gujja S."/>
            <person name="Heilman E.R."/>
            <person name="Heiman D.I."/>
            <person name="Hepburn T.A."/>
            <person name="Howarth C."/>
            <person name="Jen D."/>
            <person name="Larson L."/>
            <person name="Lewis B."/>
            <person name="Mehta T."/>
            <person name="Park D."/>
            <person name="Pearson M."/>
            <person name="Richards J."/>
            <person name="Roberts A."/>
            <person name="Saif S."/>
            <person name="Shea T.D."/>
            <person name="Shenoy N."/>
            <person name="Sisk P."/>
            <person name="Stolte C."/>
            <person name="Sykes S.N."/>
            <person name="Thomson T."/>
            <person name="Walk T."/>
            <person name="White J."/>
            <person name="Yandava C."/>
            <person name="Straight P."/>
            <person name="Clardy J."/>
            <person name="Hung D."/>
            <person name="Kolter R."/>
            <person name="Mekalanos J."/>
            <person name="Walker S."/>
            <person name="Walsh C.T."/>
            <person name="Wieland-Brown L.C."/>
            <person name="Haas B."/>
            <person name="Nusbaum C."/>
            <person name="Birren B."/>
        </authorList>
    </citation>
    <scope>NUCLEOTIDE SEQUENCE [LARGE SCALE GENOMIC DNA]</scope>
    <source>
        <strain evidence="2">ATCC 25486 / DSM 40338 / CBS 914.69 / JCM 4507 / NBRC 13074 / NRRL 2958 / 5647</strain>
    </source>
</reference>
<protein>
    <recommendedName>
        <fullName evidence="3">DUF1877 family protein</fullName>
    </recommendedName>
</protein>
<dbReference type="Pfam" id="PF08974">
    <property type="entry name" value="DUF1877"/>
    <property type="match status" value="1"/>
</dbReference>
<dbReference type="AlphaFoldDB" id="B5H554"/>
<sequence length="164" mass="18294">MSFYMHLRAVPESEAGDDHSSLTTFMRAAWEIHAEEYEAGLAESVDKDFAMVHEFYETAAGRPQGADGAWELPVFGGRVVRHPSEEQPPFALLCPTGVARAAAFLDGLRFDAFWDRAGTAFRAPFSAWDEADVKNVFFEHHSGLLAFYLRAAARGDAVIKAFWY</sequence>
<dbReference type="InterPro" id="IPR035944">
    <property type="entry name" value="YfbM-like_sf"/>
</dbReference>
<gene>
    <name evidence="1" type="ORF">SSDG_00280</name>
</gene>
<dbReference type="GeneID" id="97235967"/>
<evidence type="ECO:0008006" key="3">
    <source>
        <dbReference type="Google" id="ProtNLM"/>
    </source>
</evidence>
<dbReference type="EMBL" id="CM000950">
    <property type="protein sequence ID" value="EDY61965.1"/>
    <property type="molecule type" value="Genomic_DNA"/>
</dbReference>
<dbReference type="InterPro" id="IPR015068">
    <property type="entry name" value="DUF1877"/>
</dbReference>
<dbReference type="RefSeq" id="WP_005313053.1">
    <property type="nucleotide sequence ID" value="NZ_CM000950.1"/>
</dbReference>
<proteinExistence type="predicted"/>
<accession>B5H554</accession>
<dbReference type="Proteomes" id="UP000002805">
    <property type="component" value="Chromosome"/>
</dbReference>
<keyword evidence="2" id="KW-1185">Reference proteome</keyword>